<keyword evidence="6" id="KW-1185">Reference proteome</keyword>
<comment type="caution">
    <text evidence="5">The sequence shown here is derived from an EMBL/GenBank/DDBJ whole genome shotgun (WGS) entry which is preliminary data.</text>
</comment>
<evidence type="ECO:0000313" key="5">
    <source>
        <dbReference type="EMBL" id="MBK1897530.1"/>
    </source>
</evidence>
<dbReference type="SUPFAM" id="SSF56935">
    <property type="entry name" value="Porins"/>
    <property type="match status" value="1"/>
</dbReference>
<dbReference type="InterPro" id="IPR037066">
    <property type="entry name" value="Plug_dom_sf"/>
</dbReference>
<dbReference type="InterPro" id="IPR036942">
    <property type="entry name" value="Beta-barrel_TonB_sf"/>
</dbReference>
<gene>
    <name evidence="5" type="ORF">JHL15_17325</name>
</gene>
<accession>A0ABS1FYR1</accession>
<evidence type="ECO:0000256" key="2">
    <source>
        <dbReference type="ARBA" id="ARBA00023136"/>
    </source>
</evidence>
<dbReference type="Proteomes" id="UP000628669">
    <property type="component" value="Unassembled WGS sequence"/>
</dbReference>
<protein>
    <submittedName>
        <fullName evidence="5">TonB-dependent receptor</fullName>
    </submittedName>
</protein>
<evidence type="ECO:0000259" key="4">
    <source>
        <dbReference type="Pfam" id="PF14905"/>
    </source>
</evidence>
<dbReference type="PANTHER" id="PTHR40980:SF4">
    <property type="entry name" value="TONB-DEPENDENT RECEPTOR-LIKE BETA-BARREL DOMAIN-CONTAINING PROTEIN"/>
    <property type="match status" value="1"/>
</dbReference>
<dbReference type="Pfam" id="PF14905">
    <property type="entry name" value="OMP_b-brl_3"/>
    <property type="match status" value="1"/>
</dbReference>
<evidence type="ECO:0000256" key="1">
    <source>
        <dbReference type="ARBA" id="ARBA00004442"/>
    </source>
</evidence>
<keyword evidence="3" id="KW-0998">Cell outer membrane</keyword>
<keyword evidence="2" id="KW-0472">Membrane</keyword>
<dbReference type="PANTHER" id="PTHR40980">
    <property type="entry name" value="PLUG DOMAIN-CONTAINING PROTEIN"/>
    <property type="match status" value="1"/>
</dbReference>
<dbReference type="Gene3D" id="2.40.170.20">
    <property type="entry name" value="TonB-dependent receptor, beta-barrel domain"/>
    <property type="match status" value="1"/>
</dbReference>
<sequence length="798" mass="90733">MKNILLRLFIYLVIFCSGGYVTAQSISGLVSNTNNIPIQDVEVIATIENKQKFSTITNEHGEFKIQLPQKGKYLLEVIQNNERLISESIDINEDVKRKYQVETVQNIEGVIIRSEKKLIERKIDRLVFNVEKSVSAAGGDVLDALKVIPGVQIKNDEISIIGKSGVSVMIDDRIVQLNGNELSNYLKSISSDDIKSIEVITTPPAKYDAQGNSGLINIRYKNGKNNTWNTTIRSSYIQKTYALGSVGGNFMIKKDKLSLSTNINYLTGSQRNIDQNTMNFPNETWVGYQPRKIHYDPSFSFRAGADYDFSDKFSMGVIFLTQTNNMKIDNSNNLITVFNKWGSNKKYDIVTNALSNSKSPSNSLNFHSIYKIDTLGTKLSLDVDYFNYKEKSDYAFTSVNLYNDNEDISTKQSGANYGNLNLNNTSLKTDLELPLKGIKLSMGAKFSFSDTGNDLRWYNLNVDETEQGYQQTNNFKYKENTQAGYISAEKSVEKWTFQLGLRLENTQIKGNNAIANENFNRNYTKLFPTAYIMYAINKDNNISANYSRRINRPSFESLNPFRIVSNQYTYVEGNPFLQPSYTDNFELNYSYKNWISKIYFSRLSNGFQQLPSIDPVTNIQIIRPENYFETNTWGLNESYTFNPLSWIETVATGDLFYSDSKSLVSFTNPSRNGWNSNLSIYNAISINKSKTLQIALSYDYSFAGVQDIYKTTSRSNLNVGVVCNLLSNKLRIVLVGDDLLSGQRSTYTAYSNDIKVSFRNYYDTRNVRLSISYKFGNSKISVQQKNFGNEEEKARASN</sequence>
<evidence type="ECO:0000256" key="3">
    <source>
        <dbReference type="ARBA" id="ARBA00023237"/>
    </source>
</evidence>
<dbReference type="InterPro" id="IPR041700">
    <property type="entry name" value="OMP_b-brl_3"/>
</dbReference>
<dbReference type="SUPFAM" id="SSF49478">
    <property type="entry name" value="Cna protein B-type domain"/>
    <property type="match status" value="1"/>
</dbReference>
<organism evidence="5 6">
    <name type="scientific">Chryseobacterium paridis</name>
    <dbReference type="NCBI Taxonomy" id="2800328"/>
    <lineage>
        <taxon>Bacteria</taxon>
        <taxon>Pseudomonadati</taxon>
        <taxon>Bacteroidota</taxon>
        <taxon>Flavobacteriia</taxon>
        <taxon>Flavobacteriales</taxon>
        <taxon>Weeksellaceae</taxon>
        <taxon>Chryseobacterium group</taxon>
        <taxon>Chryseobacterium</taxon>
    </lineage>
</organism>
<dbReference type="RefSeq" id="WP_200247794.1">
    <property type="nucleotide sequence ID" value="NZ_JAENHK010000010.1"/>
</dbReference>
<name>A0ABS1FYR1_9FLAO</name>
<proteinExistence type="predicted"/>
<keyword evidence="5" id="KW-0675">Receptor</keyword>
<comment type="subcellular location">
    <subcellularLocation>
        <location evidence="1">Cell outer membrane</location>
    </subcellularLocation>
</comment>
<reference evidence="6" key="1">
    <citation type="submission" date="2021-01" db="EMBL/GenBank/DDBJ databases">
        <title>Genome public.</title>
        <authorList>
            <person name="Liu C."/>
            <person name="Sun Q."/>
        </authorList>
    </citation>
    <scope>NUCLEOTIDE SEQUENCE [LARGE SCALE GENOMIC DNA]</scope>
    <source>
        <strain evidence="6">YIM B02567</strain>
    </source>
</reference>
<evidence type="ECO:0000313" key="6">
    <source>
        <dbReference type="Proteomes" id="UP000628669"/>
    </source>
</evidence>
<dbReference type="EMBL" id="JAENHK010000010">
    <property type="protein sequence ID" value="MBK1897530.1"/>
    <property type="molecule type" value="Genomic_DNA"/>
</dbReference>
<feature type="domain" description="Outer membrane protein beta-barrel" evidence="4">
    <location>
        <begin position="371"/>
        <end position="773"/>
    </location>
</feature>
<dbReference type="Gene3D" id="2.170.130.10">
    <property type="entry name" value="TonB-dependent receptor, plug domain"/>
    <property type="match status" value="1"/>
</dbReference>